<dbReference type="GO" id="GO:0006508">
    <property type="term" value="P:proteolysis"/>
    <property type="evidence" value="ECO:0007669"/>
    <property type="project" value="UniProtKB-KW"/>
</dbReference>
<sequence>MAVFIEKMDAPEAASTSYAMGSGDVFRGSLGTGQSDWIKVTLVAGQSYAFAAMGLGALGSGVVDGRLVLRDASGRALYGDEDSGPGLSAIFTYVPQTGGTFFLDVSSHRSGAAGGYAVSVTSGTMASLGPEAGAGALLREGAAWGPAGQGTTLTWGFRAPGAAFDANGDPAPFAALTSAQQGAVFKVLAAYSEVAGVKFQQVAPGGTTTQATLLVGAYTSTTDGAGAFANLPGSRDAGSVDGDVWLNNDSVSTTWLPRGSYAHFAILHEFGHALGLDHPGDYNAGPGQVITYATHAQFFQDSTQYTVMSYFDAWATEPNAPRKKPDTLMMYDILALQKLYGANAAAHAGNSTYGFNCNVGGPYDFKVNKMPLLCIWDGSGIDTIDLSGFGQNQKIDLVAGRFSDVAGYRGNLSIAVGVWIENAVGGMGSDLILGNGLGNRLVGRGGDDTLDGGLGNDLLTGGRGADVFVFDKGEGSDWITDFDNALDVLDLDAALWGGVALSHSEIVARFAQMRNGHVVLDFGAQELHLMGLFSVSGLESHLRSDYG</sequence>
<keyword evidence="4" id="KW-0964">Secreted</keyword>
<dbReference type="InterPro" id="IPR013858">
    <property type="entry name" value="Peptidase_M10B_C"/>
</dbReference>
<dbReference type="GO" id="GO:0005509">
    <property type="term" value="F:calcium ion binding"/>
    <property type="evidence" value="ECO:0007669"/>
    <property type="project" value="InterPro"/>
</dbReference>
<dbReference type="Pfam" id="PF00353">
    <property type="entry name" value="HemolysinCabind"/>
    <property type="match status" value="1"/>
</dbReference>
<evidence type="ECO:0000259" key="6">
    <source>
        <dbReference type="SMART" id="SM00235"/>
    </source>
</evidence>
<dbReference type="EMBL" id="JAABNR010000017">
    <property type="protein sequence ID" value="NBZ89105.1"/>
    <property type="molecule type" value="Genomic_DNA"/>
</dbReference>
<dbReference type="Gene3D" id="2.60.120.380">
    <property type="match status" value="1"/>
</dbReference>
<dbReference type="InterPro" id="IPR001343">
    <property type="entry name" value="Hemolysn_Ca-bd"/>
</dbReference>
<dbReference type="GO" id="GO:0005615">
    <property type="term" value="C:extracellular space"/>
    <property type="evidence" value="ECO:0007669"/>
    <property type="project" value="InterPro"/>
</dbReference>
<dbReference type="CDD" id="cd04277">
    <property type="entry name" value="ZnMc_serralysin_like"/>
    <property type="match status" value="1"/>
</dbReference>
<keyword evidence="5" id="KW-0677">Repeat</keyword>
<evidence type="ECO:0000256" key="5">
    <source>
        <dbReference type="ARBA" id="ARBA00022737"/>
    </source>
</evidence>
<accession>A0AAE5BTJ7</accession>
<dbReference type="InterPro" id="IPR024079">
    <property type="entry name" value="MetalloPept_cat_dom_sf"/>
</dbReference>
<dbReference type="SUPFAM" id="SSF51120">
    <property type="entry name" value="beta-Roll"/>
    <property type="match status" value="1"/>
</dbReference>
<comment type="similarity">
    <text evidence="3">Belongs to the peptidase M10B family.</text>
</comment>
<dbReference type="InterPro" id="IPR018511">
    <property type="entry name" value="Hemolysin-typ_Ca-bd_CS"/>
</dbReference>
<dbReference type="GO" id="GO:0008237">
    <property type="term" value="F:metallopeptidase activity"/>
    <property type="evidence" value="ECO:0007669"/>
    <property type="project" value="InterPro"/>
</dbReference>
<evidence type="ECO:0000256" key="1">
    <source>
        <dbReference type="ARBA" id="ARBA00001913"/>
    </source>
</evidence>
<feature type="domain" description="Peptidase metallopeptidase" evidence="6">
    <location>
        <begin position="151"/>
        <end position="313"/>
    </location>
</feature>
<dbReference type="SMART" id="SM00235">
    <property type="entry name" value="ZnMc"/>
    <property type="match status" value="1"/>
</dbReference>
<evidence type="ECO:0000256" key="3">
    <source>
        <dbReference type="ARBA" id="ARBA00009490"/>
    </source>
</evidence>
<name>A0AAE5BTJ7_9RHOB</name>
<dbReference type="Proteomes" id="UP001193501">
    <property type="component" value="Unassembled WGS sequence"/>
</dbReference>
<organism evidence="7 8">
    <name type="scientific">Stagnihabitans tardus</name>
    <dbReference type="NCBI Taxonomy" id="2699202"/>
    <lineage>
        <taxon>Bacteria</taxon>
        <taxon>Pseudomonadati</taxon>
        <taxon>Pseudomonadota</taxon>
        <taxon>Alphaproteobacteria</taxon>
        <taxon>Rhodobacterales</taxon>
        <taxon>Paracoccaceae</taxon>
        <taxon>Stagnihabitans</taxon>
    </lineage>
</organism>
<dbReference type="AlphaFoldDB" id="A0AAE5BTJ7"/>
<gene>
    <name evidence="7" type="ORF">GV832_16070</name>
</gene>
<protein>
    <submittedName>
        <fullName evidence="7">Protease</fullName>
    </submittedName>
</protein>
<dbReference type="Gene3D" id="3.40.390.10">
    <property type="entry name" value="Collagenase (Catalytic Domain)"/>
    <property type="match status" value="1"/>
</dbReference>
<dbReference type="InterPro" id="IPR034033">
    <property type="entry name" value="Serralysin-like"/>
</dbReference>
<dbReference type="PRINTS" id="PR00313">
    <property type="entry name" value="CABNDNGRPT"/>
</dbReference>
<evidence type="ECO:0000256" key="4">
    <source>
        <dbReference type="ARBA" id="ARBA00022525"/>
    </source>
</evidence>
<dbReference type="GO" id="GO:0008270">
    <property type="term" value="F:zinc ion binding"/>
    <property type="evidence" value="ECO:0007669"/>
    <property type="project" value="InterPro"/>
</dbReference>
<comment type="cofactor">
    <cofactor evidence="1">
        <name>Ca(2+)</name>
        <dbReference type="ChEBI" id="CHEBI:29108"/>
    </cofactor>
</comment>
<dbReference type="RefSeq" id="WP_168775905.1">
    <property type="nucleotide sequence ID" value="NZ_JAABNR010000017.1"/>
</dbReference>
<evidence type="ECO:0000313" key="7">
    <source>
        <dbReference type="EMBL" id="NBZ89105.1"/>
    </source>
</evidence>
<comment type="caution">
    <text evidence="7">The sequence shown here is derived from an EMBL/GenBank/DDBJ whole genome shotgun (WGS) entry which is preliminary data.</text>
</comment>
<dbReference type="PROSITE" id="PS00330">
    <property type="entry name" value="HEMOLYSIN_CALCIUM"/>
    <property type="match status" value="1"/>
</dbReference>
<dbReference type="SUPFAM" id="SSF55486">
    <property type="entry name" value="Metalloproteases ('zincins'), catalytic domain"/>
    <property type="match status" value="1"/>
</dbReference>
<proteinExistence type="inferred from homology"/>
<evidence type="ECO:0000256" key="2">
    <source>
        <dbReference type="ARBA" id="ARBA00004613"/>
    </source>
</evidence>
<reference evidence="7" key="1">
    <citation type="submission" date="2020-01" db="EMBL/GenBank/DDBJ databases">
        <authorList>
            <person name="Chen W.-M."/>
        </authorList>
    </citation>
    <scope>NUCLEOTIDE SEQUENCE</scope>
    <source>
        <strain evidence="7">CYK-10</strain>
    </source>
</reference>
<dbReference type="InterPro" id="IPR011049">
    <property type="entry name" value="Serralysin-like_metalloprot_C"/>
</dbReference>
<keyword evidence="8" id="KW-1185">Reference proteome</keyword>
<keyword evidence="7" id="KW-0645">Protease</keyword>
<dbReference type="Gene3D" id="2.150.10.10">
    <property type="entry name" value="Serralysin-like metalloprotease, C-terminal"/>
    <property type="match status" value="1"/>
</dbReference>
<dbReference type="Pfam" id="PF08548">
    <property type="entry name" value="Peptidase_M10_C"/>
    <property type="match status" value="1"/>
</dbReference>
<comment type="subcellular location">
    <subcellularLocation>
        <location evidence="2">Secreted</location>
    </subcellularLocation>
</comment>
<dbReference type="InterPro" id="IPR006026">
    <property type="entry name" value="Peptidase_Metallo"/>
</dbReference>
<evidence type="ECO:0000313" key="8">
    <source>
        <dbReference type="Proteomes" id="UP001193501"/>
    </source>
</evidence>
<keyword evidence="7" id="KW-0378">Hydrolase</keyword>